<proteinExistence type="predicted"/>
<accession>A0A1M6IAV4</accession>
<dbReference type="RefSeq" id="WP_073474395.1">
    <property type="nucleotide sequence ID" value="NZ_FQZU01000006.1"/>
</dbReference>
<protein>
    <submittedName>
        <fullName evidence="1">Uncharacterized protein</fullName>
    </submittedName>
</protein>
<reference evidence="2" key="1">
    <citation type="submission" date="2016-11" db="EMBL/GenBank/DDBJ databases">
        <authorList>
            <person name="Varghese N."/>
            <person name="Submissions S."/>
        </authorList>
    </citation>
    <scope>NUCLEOTIDE SEQUENCE [LARGE SCALE GENOMIC DNA]</scope>
    <source>
        <strain evidence="2">DSM 16219</strain>
    </source>
</reference>
<gene>
    <name evidence="1" type="ORF">SAMN02745216_01411</name>
</gene>
<dbReference type="OrthoDB" id="5422168at2"/>
<dbReference type="STRING" id="1121393.SAMN02745216_01411"/>
<organism evidence="1 2">
    <name type="scientific">Desulfatibacillum alkenivorans DSM 16219</name>
    <dbReference type="NCBI Taxonomy" id="1121393"/>
    <lineage>
        <taxon>Bacteria</taxon>
        <taxon>Pseudomonadati</taxon>
        <taxon>Thermodesulfobacteriota</taxon>
        <taxon>Desulfobacteria</taxon>
        <taxon>Desulfobacterales</taxon>
        <taxon>Desulfatibacillaceae</taxon>
        <taxon>Desulfatibacillum</taxon>
    </lineage>
</organism>
<evidence type="ECO:0000313" key="2">
    <source>
        <dbReference type="Proteomes" id="UP000183994"/>
    </source>
</evidence>
<keyword evidence="2" id="KW-1185">Reference proteome</keyword>
<name>A0A1M6IAV4_9BACT</name>
<dbReference type="AlphaFoldDB" id="A0A1M6IAV4"/>
<sequence length="61" mass="6814">MNQEKTPRETYVRVKDKAGNEFICPIDALTNVEEATEEQLDECVDNGVTGRFAGNIPIQKS</sequence>
<evidence type="ECO:0000313" key="1">
    <source>
        <dbReference type="EMBL" id="SHJ31547.1"/>
    </source>
</evidence>
<dbReference type="Proteomes" id="UP000183994">
    <property type="component" value="Unassembled WGS sequence"/>
</dbReference>
<dbReference type="EMBL" id="FQZU01000006">
    <property type="protein sequence ID" value="SHJ31547.1"/>
    <property type="molecule type" value="Genomic_DNA"/>
</dbReference>